<dbReference type="EC" id="4.2.1.10" evidence="6 9"/>
<dbReference type="PIRSF" id="PIRSF001399">
    <property type="entry name" value="DHquinase_II"/>
    <property type="match status" value="1"/>
</dbReference>
<feature type="site" description="Transition state stabilizer" evidence="9">
    <location>
        <position position="20"/>
    </location>
</feature>
<organism evidence="10 11">
    <name type="scientific">Paracraurococcus ruber</name>
    <dbReference type="NCBI Taxonomy" id="77675"/>
    <lineage>
        <taxon>Bacteria</taxon>
        <taxon>Pseudomonadati</taxon>
        <taxon>Pseudomonadota</taxon>
        <taxon>Alphaproteobacteria</taxon>
        <taxon>Acetobacterales</taxon>
        <taxon>Roseomonadaceae</taxon>
        <taxon>Paracraurococcus</taxon>
    </lineage>
</organism>
<evidence type="ECO:0000256" key="3">
    <source>
        <dbReference type="ARBA" id="ARBA00004902"/>
    </source>
</evidence>
<keyword evidence="9" id="KW-0028">Amino-acid biosynthesis</keyword>
<dbReference type="PANTHER" id="PTHR21272">
    <property type="entry name" value="CATABOLIC 3-DEHYDROQUINASE"/>
    <property type="match status" value="1"/>
</dbReference>
<feature type="binding site" evidence="9">
    <location>
        <position position="113"/>
    </location>
    <ligand>
        <name>substrate</name>
    </ligand>
</feature>
<evidence type="ECO:0000256" key="4">
    <source>
        <dbReference type="ARBA" id="ARBA00011037"/>
    </source>
</evidence>
<dbReference type="NCBIfam" id="NF003807">
    <property type="entry name" value="PRK05395.1-4"/>
    <property type="match status" value="1"/>
</dbReference>
<comment type="caution">
    <text evidence="10">The sequence shown here is derived from an EMBL/GenBank/DDBJ whole genome shotgun (WGS) entry which is preliminary data.</text>
</comment>
<reference evidence="10 11" key="1">
    <citation type="journal article" date="2020" name="Microorganisms">
        <title>Osmotic Adaptation and Compatible Solute Biosynthesis of Phototrophic Bacteria as Revealed from Genome Analyses.</title>
        <authorList>
            <person name="Imhoff J.F."/>
            <person name="Rahn T."/>
            <person name="Kunzel S."/>
            <person name="Keller A."/>
            <person name="Neulinger S.C."/>
        </authorList>
    </citation>
    <scope>NUCLEOTIDE SEQUENCE [LARGE SCALE GENOMIC DNA]</scope>
    <source>
        <strain evidence="10 11">DSM 15382</strain>
    </source>
</reference>
<proteinExistence type="inferred from homology"/>
<keyword evidence="11" id="KW-1185">Reference proteome</keyword>
<dbReference type="InterPro" id="IPR036441">
    <property type="entry name" value="DHquinase_II_sf"/>
</dbReference>
<feature type="active site" description="Proton donor" evidence="9">
    <location>
        <position position="102"/>
    </location>
</feature>
<feature type="active site" description="Proton acceptor" evidence="9">
    <location>
        <position position="25"/>
    </location>
</feature>
<dbReference type="InterPro" id="IPR018509">
    <property type="entry name" value="DHquinase_II_CS"/>
</dbReference>
<dbReference type="HAMAP" id="MF_00169">
    <property type="entry name" value="AroQ"/>
    <property type="match status" value="1"/>
</dbReference>
<feature type="binding site" evidence="9">
    <location>
        <position position="76"/>
    </location>
    <ligand>
        <name>substrate</name>
    </ligand>
</feature>
<dbReference type="CDD" id="cd00466">
    <property type="entry name" value="DHQase_II"/>
    <property type="match status" value="1"/>
</dbReference>
<comment type="pathway">
    <text evidence="3 9">Metabolic intermediate biosynthesis; chorismate biosynthesis; chorismate from D-erythrose 4-phosphate and phosphoenolpyruvate: step 3/7.</text>
</comment>
<dbReference type="InterPro" id="IPR001874">
    <property type="entry name" value="DHquinase_II"/>
</dbReference>
<dbReference type="EMBL" id="NRSG01000421">
    <property type="protein sequence ID" value="MBK1661987.1"/>
    <property type="molecule type" value="Genomic_DNA"/>
</dbReference>
<evidence type="ECO:0000256" key="2">
    <source>
        <dbReference type="ARBA" id="ARBA00003924"/>
    </source>
</evidence>
<dbReference type="NCBIfam" id="TIGR01088">
    <property type="entry name" value="aroQ"/>
    <property type="match status" value="1"/>
</dbReference>
<comment type="caution">
    <text evidence="9">Lacks conserved residue(s) required for the propagation of feature annotation.</text>
</comment>
<evidence type="ECO:0000313" key="11">
    <source>
        <dbReference type="Proteomes" id="UP000697995"/>
    </source>
</evidence>
<dbReference type="SUPFAM" id="SSF52304">
    <property type="entry name" value="Type II 3-dehydroquinate dehydratase"/>
    <property type="match status" value="1"/>
</dbReference>
<sequence length="158" mass="16831">MTPPLIAVLNGPNLNLLGMREPEKYGHSTLDDVEALCAETAEELGLAIDFRQTNGEGELVTWVQECRGRAAGIIINPAGYTTTSIALLDSLLAVGLPVIEVHITNIHRREEFRHHSYVSKAATGVIAGLGVEGYALALRAMAGLVAPAADEDDQDDEA</sequence>
<evidence type="ECO:0000256" key="7">
    <source>
        <dbReference type="ARBA" id="ARBA00023141"/>
    </source>
</evidence>
<comment type="subunit">
    <text evidence="5 9">Homododecamer.</text>
</comment>
<dbReference type="Pfam" id="PF01220">
    <property type="entry name" value="DHquinase_II"/>
    <property type="match status" value="1"/>
</dbReference>
<dbReference type="NCBIfam" id="NF003806">
    <property type="entry name" value="PRK05395.1-3"/>
    <property type="match status" value="1"/>
</dbReference>
<evidence type="ECO:0000256" key="6">
    <source>
        <dbReference type="ARBA" id="ARBA00012060"/>
    </source>
</evidence>
<dbReference type="PROSITE" id="PS01029">
    <property type="entry name" value="DEHYDROQUINASE_II"/>
    <property type="match status" value="1"/>
</dbReference>
<keyword evidence="8 9" id="KW-0456">Lyase</keyword>
<evidence type="ECO:0000256" key="9">
    <source>
        <dbReference type="HAMAP-Rule" id="MF_00169"/>
    </source>
</evidence>
<comment type="catalytic activity">
    <reaction evidence="1 9">
        <text>3-dehydroquinate = 3-dehydroshikimate + H2O</text>
        <dbReference type="Rhea" id="RHEA:21096"/>
        <dbReference type="ChEBI" id="CHEBI:15377"/>
        <dbReference type="ChEBI" id="CHEBI:16630"/>
        <dbReference type="ChEBI" id="CHEBI:32364"/>
        <dbReference type="EC" id="4.2.1.10"/>
    </reaction>
</comment>
<comment type="similarity">
    <text evidence="4 9">Belongs to the type-II 3-dehydroquinase family.</text>
</comment>
<name>A0ABS1D6V6_9PROT</name>
<protein>
    <recommendedName>
        <fullName evidence="6 9">3-dehydroquinate dehydratase</fullName>
        <shortName evidence="9">3-dehydroquinase</shortName>
        <ecNumber evidence="6 9">4.2.1.10</ecNumber>
    </recommendedName>
    <alternativeName>
        <fullName evidence="9">Type II DHQase</fullName>
    </alternativeName>
</protein>
<dbReference type="RefSeq" id="WP_133222172.1">
    <property type="nucleotide sequence ID" value="NZ_NRSG01000421.1"/>
</dbReference>
<accession>A0ABS1D6V6</accession>
<evidence type="ECO:0000256" key="5">
    <source>
        <dbReference type="ARBA" id="ARBA00011193"/>
    </source>
</evidence>
<dbReference type="NCBIfam" id="NF003805">
    <property type="entry name" value="PRK05395.1-2"/>
    <property type="match status" value="1"/>
</dbReference>
<evidence type="ECO:0000256" key="8">
    <source>
        <dbReference type="ARBA" id="ARBA00023239"/>
    </source>
</evidence>
<evidence type="ECO:0000256" key="1">
    <source>
        <dbReference type="ARBA" id="ARBA00001864"/>
    </source>
</evidence>
<dbReference type="Proteomes" id="UP000697995">
    <property type="component" value="Unassembled WGS sequence"/>
</dbReference>
<feature type="binding site" evidence="9">
    <location>
        <position position="89"/>
    </location>
    <ligand>
        <name>substrate</name>
    </ligand>
</feature>
<dbReference type="PANTHER" id="PTHR21272:SF3">
    <property type="entry name" value="CATABOLIC 3-DEHYDROQUINASE"/>
    <property type="match status" value="1"/>
</dbReference>
<evidence type="ECO:0000313" key="10">
    <source>
        <dbReference type="EMBL" id="MBK1661987.1"/>
    </source>
</evidence>
<keyword evidence="7 9" id="KW-0057">Aromatic amino acid biosynthesis</keyword>
<feature type="binding site" evidence="9">
    <location>
        <begin position="103"/>
        <end position="104"/>
    </location>
    <ligand>
        <name>substrate</name>
    </ligand>
</feature>
<dbReference type="Gene3D" id="3.40.50.9100">
    <property type="entry name" value="Dehydroquinase, class II"/>
    <property type="match status" value="1"/>
</dbReference>
<gene>
    <name evidence="9 10" type="primary">aroQ</name>
    <name evidence="10" type="ORF">CKO45_27730</name>
</gene>
<comment type="function">
    <text evidence="2 9">Catalyzes a trans-dehydration via an enolate intermediate.</text>
</comment>